<accession>A0A4P1RKE5</accession>
<evidence type="ECO:0000256" key="1">
    <source>
        <dbReference type="ARBA" id="ARBA00004123"/>
    </source>
</evidence>
<dbReference type="InterPro" id="IPR031693">
    <property type="entry name" value="Sin3_C"/>
</dbReference>
<dbReference type="Gene3D" id="1.20.1160.11">
    <property type="entry name" value="Paired amphipathic helix"/>
    <property type="match status" value="3"/>
</dbReference>
<feature type="region of interest" description="Disordered" evidence="8">
    <location>
        <begin position="920"/>
        <end position="1058"/>
    </location>
</feature>
<dbReference type="SUPFAM" id="SSF47762">
    <property type="entry name" value="PAH2 domain"/>
    <property type="match status" value="3"/>
</dbReference>
<comment type="subcellular location">
    <subcellularLocation>
        <location evidence="1 7">Nucleus</location>
    </subcellularLocation>
</comment>
<dbReference type="GO" id="GO:0003714">
    <property type="term" value="F:transcription corepressor activity"/>
    <property type="evidence" value="ECO:0007669"/>
    <property type="project" value="InterPro"/>
</dbReference>
<dbReference type="SMART" id="SM00761">
    <property type="entry name" value="HDAC_interact"/>
    <property type="match status" value="1"/>
</dbReference>
<feature type="domain" description="Histone deacetylase interacting" evidence="9">
    <location>
        <begin position="471"/>
        <end position="571"/>
    </location>
</feature>
<reference evidence="10 11" key="1">
    <citation type="journal article" date="2017" name="Plant Biotechnol. J.">
        <title>A comprehensive draft genome sequence for lupin (Lupinus angustifolius), an emerging health food: insights into plant-microbe interactions and legume evolution.</title>
        <authorList>
            <person name="Hane J.K."/>
            <person name="Ming Y."/>
            <person name="Kamphuis L.G."/>
            <person name="Nelson M.N."/>
            <person name="Garg G."/>
            <person name="Atkins C.A."/>
            <person name="Bayer P.E."/>
            <person name="Bravo A."/>
            <person name="Bringans S."/>
            <person name="Cannon S."/>
            <person name="Edwards D."/>
            <person name="Foley R."/>
            <person name="Gao L.L."/>
            <person name="Harrison M.J."/>
            <person name="Huang W."/>
            <person name="Hurgobin B."/>
            <person name="Li S."/>
            <person name="Liu C.W."/>
            <person name="McGrath A."/>
            <person name="Morahan G."/>
            <person name="Murray J."/>
            <person name="Weller J."/>
            <person name="Jian J."/>
            <person name="Singh K.B."/>
        </authorList>
    </citation>
    <scope>NUCLEOTIDE SEQUENCE [LARGE SCALE GENOMIC DNA]</scope>
    <source>
        <strain evidence="11">cv. Tanjil</strain>
        <tissue evidence="10">Whole plant</tissue>
    </source>
</reference>
<dbReference type="InterPro" id="IPR036600">
    <property type="entry name" value="PAH_sf"/>
</dbReference>
<dbReference type="FunFam" id="1.20.1160.11:FF:000001">
    <property type="entry name" value="Paired amphipathic helix protein Sin3"/>
    <property type="match status" value="1"/>
</dbReference>
<gene>
    <name evidence="10" type="ORF">TanjilG_04172</name>
</gene>
<evidence type="ECO:0000256" key="7">
    <source>
        <dbReference type="PROSITE-ProRule" id="PRU00810"/>
    </source>
</evidence>
<dbReference type="InterPro" id="IPR013194">
    <property type="entry name" value="HDAC_interact_dom"/>
</dbReference>
<sequence length="1340" mass="151709">MKRARDDVYSGSQFKRPFGSSRAADSYGQNQIPSGGGGGSGGGVGGGGGGATPSQKLTTNDALSYLKEVKDMFQDQREKYDLFLEVMKDFKAQRIDTAGVIARVKELFKGHNNLIFGFNTFLPKGYEITLDEGDAPPKKTVEFDEAITFVNRIKKRFQNDDHVYKSFLDILNMYRKEHKDIGEVYSEVATLFKDHRDLLDEFTRFLPDTSGTHSMPHTPFPRNSLQRFSERSSSAPMMRPMQVDKQRYRRDRLLSSHDRDLSVDHTDLDDDKTMIMHKEQRKRESRDRRIRDHDEREADLDNNRDLNSQRFPDKRKSVKKAEGCGLASDFASHEDKDSLKSMYSQAFSFCEKVKEKLSSADDYQAFLKCLHIFSNGIIKRNDLQNLVTDLLGKHSDLMDEFNDFLERCENIDGFLAGVMSKKSLSTDAHASRSSKLEDKDKEKKREVDGGKEKERYSKYMDKSIQELDLNDCESCSPSYRRLPADYPFPSVSHRSELAAQVLNDHWVSVTSGSEDYSFKHMRRNQYEENLFRCEDDRFELDMLLESVSSAAKRAEELYNNIAENKINMESLSRVEEHFTALNVRCIERLYGDHGLDVVDILRKNPTHSLPVIITRLKQKQEEWTRCRSDFNKVWAEIYAKNHYKSLDHRSFYFKQQDSKNLSTKSLVAEIKEIKEKQQEEDDILQSISAGNKQPLIPHLEFEYSDAGIHEDLYKLVRYSCEEVFSSKELFSKIMRLWGTFLEPMLGVPSQSYRTENVEDRKESHNVCDGSPHGDSISRLPKLNKNEADGRVIEVKNAHQTSLAANGKENVSVGGELVCKDDPVMDKGQKNVDCSVKVSGFSKPFASDEQVSKNNASIAVREENSLSRTNAELTAGCVTTPSRATDTNDSVAKCQSANAPSMEGCETPALVPVVNGVLNESSEVKSHEESAGPSKIEKEEGELSPNGDSEEDNFVGYGDSNAQSTVKSKHNIEIRKHHSRNGEDESCPDAGGDNDADADDEDSENVSEGGEDASGSESAGDEGSREDHEEEEDMEHDDVDGKAESEGEADGDAQSVGDGLSLPLSERFLSSVKPLTKHISAVSFVEEMKDTRVFYGNDDFYALFRLHQILYERILSAKTYSMSAETKRKTKDASSLDPYSRFMNALYNLLDGSSENAKFEDECRAIIGNQSYVLFTLDKLIYKMVRQLQTVTTDEVDSKLLQLYEYEKSRKPGKLNDSVYHANAHVILNEENIYRLQCSSTPSRLSIQIMDNMNEKPEMFAVSIDPDFSFYLHNDFLSASPCKKEPNGVILRRNKRKYRGLDEHSAICSAMDGVKVINGLECKIACNSSKWLSKYMLVGRE</sequence>
<dbReference type="FunFam" id="1.20.1160.11:FF:000003">
    <property type="entry name" value="Paired amphipathic helix SIN3-like protein"/>
    <property type="match status" value="1"/>
</dbReference>
<evidence type="ECO:0000256" key="5">
    <source>
        <dbReference type="ARBA" id="ARBA00023163"/>
    </source>
</evidence>
<name>A0A4P1RKE5_LUPAN</name>
<evidence type="ECO:0000256" key="4">
    <source>
        <dbReference type="ARBA" id="ARBA00023015"/>
    </source>
</evidence>
<evidence type="ECO:0000256" key="6">
    <source>
        <dbReference type="ARBA" id="ARBA00023242"/>
    </source>
</evidence>
<dbReference type="PANTHER" id="PTHR12346">
    <property type="entry name" value="SIN3B-RELATED"/>
    <property type="match status" value="1"/>
</dbReference>
<dbReference type="GO" id="GO:0000122">
    <property type="term" value="P:negative regulation of transcription by RNA polymerase II"/>
    <property type="evidence" value="ECO:0007669"/>
    <property type="project" value="TreeGrafter"/>
</dbReference>
<keyword evidence="11" id="KW-1185">Reference proteome</keyword>
<feature type="compositionally biased region" description="Acidic residues" evidence="8">
    <location>
        <begin position="1027"/>
        <end position="1037"/>
    </location>
</feature>
<feature type="compositionally biased region" description="Basic and acidic residues" evidence="8">
    <location>
        <begin position="434"/>
        <end position="452"/>
    </location>
</feature>
<keyword evidence="5" id="KW-0804">Transcription</keyword>
<feature type="compositionally biased region" description="Basic and acidic residues" evidence="8">
    <location>
        <begin position="921"/>
        <end position="937"/>
    </location>
</feature>
<keyword evidence="4" id="KW-0805">Transcription regulation</keyword>
<dbReference type="PANTHER" id="PTHR12346:SF8">
    <property type="entry name" value="PAIRED AMPHIPATHIC HELIX PROTEIN SIN3-LIKE 2"/>
    <property type="match status" value="1"/>
</dbReference>
<evidence type="ECO:0000259" key="9">
    <source>
        <dbReference type="SMART" id="SM00761"/>
    </source>
</evidence>
<dbReference type="GO" id="GO:0000118">
    <property type="term" value="C:histone deacetylase complex"/>
    <property type="evidence" value="ECO:0007669"/>
    <property type="project" value="TreeGrafter"/>
</dbReference>
<proteinExistence type="predicted"/>
<keyword evidence="6 7" id="KW-0539">Nucleus</keyword>
<dbReference type="Proteomes" id="UP000188354">
    <property type="component" value="Chromosome LG05"/>
</dbReference>
<feature type="compositionally biased region" description="Polar residues" evidence="8">
    <location>
        <begin position="209"/>
        <end position="235"/>
    </location>
</feature>
<dbReference type="InterPro" id="IPR003822">
    <property type="entry name" value="PAH"/>
</dbReference>
<dbReference type="InterPro" id="IPR039774">
    <property type="entry name" value="Sin3-like"/>
</dbReference>
<dbReference type="STRING" id="3871.A0A4P1RKE5"/>
<keyword evidence="3" id="KW-0677">Repeat</keyword>
<feature type="region of interest" description="Disordered" evidence="8">
    <location>
        <begin position="1"/>
        <end position="56"/>
    </location>
</feature>
<dbReference type="FunFam" id="1.20.1160.11:FF:000002">
    <property type="entry name" value="Paired amphipathic helix protein SIN3"/>
    <property type="match status" value="1"/>
</dbReference>
<feature type="region of interest" description="Disordered" evidence="8">
    <location>
        <begin position="271"/>
        <end position="318"/>
    </location>
</feature>
<dbReference type="Gramene" id="OIW12423">
    <property type="protein sequence ID" value="OIW12423"/>
    <property type="gene ID" value="TanjilG_04172"/>
</dbReference>
<evidence type="ECO:0000256" key="8">
    <source>
        <dbReference type="SAM" id="MobiDB-lite"/>
    </source>
</evidence>
<keyword evidence="2" id="KW-0678">Repressor</keyword>
<dbReference type="Pfam" id="PF02671">
    <property type="entry name" value="PAH"/>
    <property type="match status" value="3"/>
</dbReference>
<organism evidence="10 11">
    <name type="scientific">Lupinus angustifolius</name>
    <name type="common">Narrow-leaved blue lupine</name>
    <dbReference type="NCBI Taxonomy" id="3871"/>
    <lineage>
        <taxon>Eukaryota</taxon>
        <taxon>Viridiplantae</taxon>
        <taxon>Streptophyta</taxon>
        <taxon>Embryophyta</taxon>
        <taxon>Tracheophyta</taxon>
        <taxon>Spermatophyta</taxon>
        <taxon>Magnoliopsida</taxon>
        <taxon>eudicotyledons</taxon>
        <taxon>Gunneridae</taxon>
        <taxon>Pentapetalae</taxon>
        <taxon>rosids</taxon>
        <taxon>fabids</taxon>
        <taxon>Fabales</taxon>
        <taxon>Fabaceae</taxon>
        <taxon>Papilionoideae</taxon>
        <taxon>50 kb inversion clade</taxon>
        <taxon>genistoids sensu lato</taxon>
        <taxon>core genistoids</taxon>
        <taxon>Genisteae</taxon>
        <taxon>Lupinus</taxon>
    </lineage>
</organism>
<dbReference type="EMBL" id="CM007365">
    <property type="protein sequence ID" value="OIW12423.1"/>
    <property type="molecule type" value="Genomic_DNA"/>
</dbReference>
<evidence type="ECO:0000313" key="11">
    <source>
        <dbReference type="Proteomes" id="UP000188354"/>
    </source>
</evidence>
<evidence type="ECO:0000256" key="3">
    <source>
        <dbReference type="ARBA" id="ARBA00022737"/>
    </source>
</evidence>
<feature type="compositionally biased region" description="Gly residues" evidence="8">
    <location>
        <begin position="34"/>
        <end position="51"/>
    </location>
</feature>
<dbReference type="GO" id="GO:0000785">
    <property type="term" value="C:chromatin"/>
    <property type="evidence" value="ECO:0007669"/>
    <property type="project" value="TreeGrafter"/>
</dbReference>
<evidence type="ECO:0000256" key="2">
    <source>
        <dbReference type="ARBA" id="ARBA00022491"/>
    </source>
</evidence>
<dbReference type="Pfam" id="PF08295">
    <property type="entry name" value="Sin3_corepress"/>
    <property type="match status" value="1"/>
</dbReference>
<feature type="compositionally biased region" description="Acidic residues" evidence="8">
    <location>
        <begin position="983"/>
        <end position="1010"/>
    </location>
</feature>
<feature type="region of interest" description="Disordered" evidence="8">
    <location>
        <begin position="208"/>
        <end position="248"/>
    </location>
</feature>
<evidence type="ECO:0000313" key="10">
    <source>
        <dbReference type="EMBL" id="OIW12423.1"/>
    </source>
</evidence>
<feature type="region of interest" description="Disordered" evidence="8">
    <location>
        <begin position="429"/>
        <end position="452"/>
    </location>
</feature>
<protein>
    <recommendedName>
        <fullName evidence="9">Histone deacetylase interacting domain-containing protein</fullName>
    </recommendedName>
</protein>
<dbReference type="Pfam" id="PF16879">
    <property type="entry name" value="Sin3a_C"/>
    <property type="match status" value="1"/>
</dbReference>
<feature type="compositionally biased region" description="Basic and acidic residues" evidence="8">
    <location>
        <begin position="271"/>
        <end position="304"/>
    </location>
</feature>
<dbReference type="PROSITE" id="PS51477">
    <property type="entry name" value="PAH"/>
    <property type="match status" value="3"/>
</dbReference>